<reference evidence="1" key="2">
    <citation type="journal article" date="2015" name="Fish Shellfish Immunol.">
        <title>Early steps in the European eel (Anguilla anguilla)-Vibrio vulnificus interaction in the gills: Role of the RtxA13 toxin.</title>
        <authorList>
            <person name="Callol A."/>
            <person name="Pajuelo D."/>
            <person name="Ebbesson L."/>
            <person name="Teles M."/>
            <person name="MacKenzie S."/>
            <person name="Amaro C."/>
        </authorList>
    </citation>
    <scope>NUCLEOTIDE SEQUENCE</scope>
</reference>
<dbReference type="AlphaFoldDB" id="A0A0E9UMN4"/>
<evidence type="ECO:0000313" key="1">
    <source>
        <dbReference type="EMBL" id="JAH67011.1"/>
    </source>
</evidence>
<protein>
    <submittedName>
        <fullName evidence="1">Uncharacterized protein</fullName>
    </submittedName>
</protein>
<sequence length="60" mass="6970">MFVLNGKRIRVLQHIGGEVKSAYILYNSKIPPTVCQVTAFSKHVLQWYYKTNQKHAAQKH</sequence>
<reference evidence="1" key="1">
    <citation type="submission" date="2014-11" db="EMBL/GenBank/DDBJ databases">
        <authorList>
            <person name="Amaro Gonzalez C."/>
        </authorList>
    </citation>
    <scope>NUCLEOTIDE SEQUENCE</scope>
</reference>
<organism evidence="1">
    <name type="scientific">Anguilla anguilla</name>
    <name type="common">European freshwater eel</name>
    <name type="synonym">Muraena anguilla</name>
    <dbReference type="NCBI Taxonomy" id="7936"/>
    <lineage>
        <taxon>Eukaryota</taxon>
        <taxon>Metazoa</taxon>
        <taxon>Chordata</taxon>
        <taxon>Craniata</taxon>
        <taxon>Vertebrata</taxon>
        <taxon>Euteleostomi</taxon>
        <taxon>Actinopterygii</taxon>
        <taxon>Neopterygii</taxon>
        <taxon>Teleostei</taxon>
        <taxon>Anguilliformes</taxon>
        <taxon>Anguillidae</taxon>
        <taxon>Anguilla</taxon>
    </lineage>
</organism>
<name>A0A0E9UMN4_ANGAN</name>
<proteinExistence type="predicted"/>
<accession>A0A0E9UMN4</accession>
<dbReference type="EMBL" id="GBXM01041566">
    <property type="protein sequence ID" value="JAH67011.1"/>
    <property type="molecule type" value="Transcribed_RNA"/>
</dbReference>